<dbReference type="EMBL" id="BPLR01004012">
    <property type="protein sequence ID" value="GIX91320.1"/>
    <property type="molecule type" value="Genomic_DNA"/>
</dbReference>
<name>A0AAV4P417_CAEEX</name>
<keyword evidence="2" id="KW-1185">Reference proteome</keyword>
<reference evidence="1 2" key="1">
    <citation type="submission" date="2021-06" db="EMBL/GenBank/DDBJ databases">
        <title>Caerostris extrusa draft genome.</title>
        <authorList>
            <person name="Kono N."/>
            <person name="Arakawa K."/>
        </authorList>
    </citation>
    <scope>NUCLEOTIDE SEQUENCE [LARGE SCALE GENOMIC DNA]</scope>
</reference>
<proteinExistence type="predicted"/>
<sequence length="35" mass="3751">TPAESDQKPLIMIQHICTAVDLGTEPGGTERQSAR</sequence>
<evidence type="ECO:0000313" key="1">
    <source>
        <dbReference type="EMBL" id="GIX91320.1"/>
    </source>
</evidence>
<dbReference type="Proteomes" id="UP001054945">
    <property type="component" value="Unassembled WGS sequence"/>
</dbReference>
<feature type="non-terminal residue" evidence="1">
    <location>
        <position position="1"/>
    </location>
</feature>
<gene>
    <name evidence="1" type="ORF">CEXT_705001</name>
</gene>
<protein>
    <submittedName>
        <fullName evidence="1">Uncharacterized protein</fullName>
    </submittedName>
</protein>
<dbReference type="AlphaFoldDB" id="A0AAV4P417"/>
<accession>A0AAV4P417</accession>
<comment type="caution">
    <text evidence="1">The sequence shown here is derived from an EMBL/GenBank/DDBJ whole genome shotgun (WGS) entry which is preliminary data.</text>
</comment>
<organism evidence="1 2">
    <name type="scientific">Caerostris extrusa</name>
    <name type="common">Bark spider</name>
    <name type="synonym">Caerostris bankana</name>
    <dbReference type="NCBI Taxonomy" id="172846"/>
    <lineage>
        <taxon>Eukaryota</taxon>
        <taxon>Metazoa</taxon>
        <taxon>Ecdysozoa</taxon>
        <taxon>Arthropoda</taxon>
        <taxon>Chelicerata</taxon>
        <taxon>Arachnida</taxon>
        <taxon>Araneae</taxon>
        <taxon>Araneomorphae</taxon>
        <taxon>Entelegynae</taxon>
        <taxon>Araneoidea</taxon>
        <taxon>Araneidae</taxon>
        <taxon>Caerostris</taxon>
    </lineage>
</organism>
<evidence type="ECO:0000313" key="2">
    <source>
        <dbReference type="Proteomes" id="UP001054945"/>
    </source>
</evidence>